<feature type="domain" description="CBS" evidence="5">
    <location>
        <begin position="248"/>
        <end position="305"/>
    </location>
</feature>
<evidence type="ECO:0000313" key="7">
    <source>
        <dbReference type="Proteomes" id="UP000286678"/>
    </source>
</evidence>
<dbReference type="RefSeq" id="WP_126833759.1">
    <property type="nucleotide sequence ID" value="NZ_PIPT01000005.1"/>
</dbReference>
<evidence type="ECO:0000259" key="5">
    <source>
        <dbReference type="PROSITE" id="PS51371"/>
    </source>
</evidence>
<evidence type="ECO:0000313" key="6">
    <source>
        <dbReference type="EMBL" id="RUO47604.1"/>
    </source>
</evidence>
<protein>
    <recommendedName>
        <fullName evidence="8">Signal transduction protein</fullName>
    </recommendedName>
</protein>
<dbReference type="InterPro" id="IPR000644">
    <property type="entry name" value="CBS_dom"/>
</dbReference>
<dbReference type="Pfam" id="PF00027">
    <property type="entry name" value="cNMP_binding"/>
    <property type="match status" value="1"/>
</dbReference>
<dbReference type="PROSITE" id="PS51371">
    <property type="entry name" value="CBS"/>
    <property type="match status" value="2"/>
</dbReference>
<feature type="domain" description="CBS" evidence="5">
    <location>
        <begin position="184"/>
        <end position="240"/>
    </location>
</feature>
<reference evidence="7" key="1">
    <citation type="journal article" date="2018" name="Front. Microbiol.">
        <title>Genome-Based Analysis Reveals the Taxonomy and Diversity of the Family Idiomarinaceae.</title>
        <authorList>
            <person name="Liu Y."/>
            <person name="Lai Q."/>
            <person name="Shao Z."/>
        </authorList>
    </citation>
    <scope>NUCLEOTIDE SEQUENCE [LARGE SCALE GENOMIC DNA]</scope>
    <source>
        <strain evidence="7">SW15</strain>
    </source>
</reference>
<dbReference type="InterPro" id="IPR005105">
    <property type="entry name" value="GlnD_Uridyltrans_N"/>
</dbReference>
<evidence type="ECO:0000256" key="3">
    <source>
        <dbReference type="SAM" id="MobiDB-lite"/>
    </source>
</evidence>
<keyword evidence="2" id="KW-0129">CBS domain</keyword>
<name>A0A432XFS5_9GAMM</name>
<dbReference type="OrthoDB" id="9808528at2"/>
<dbReference type="PANTHER" id="PTHR48108">
    <property type="entry name" value="CBS DOMAIN-CONTAINING PROTEIN CBSX2, CHLOROPLASTIC"/>
    <property type="match status" value="1"/>
</dbReference>
<dbReference type="CDD" id="cd05401">
    <property type="entry name" value="NT_GlnE_GlnD_like"/>
    <property type="match status" value="1"/>
</dbReference>
<dbReference type="Pfam" id="PF00571">
    <property type="entry name" value="CBS"/>
    <property type="match status" value="2"/>
</dbReference>
<dbReference type="GO" id="GO:0008773">
    <property type="term" value="F:[protein-PII] uridylyltransferase activity"/>
    <property type="evidence" value="ECO:0007669"/>
    <property type="project" value="InterPro"/>
</dbReference>
<accession>A0A432XFS5</accession>
<dbReference type="Pfam" id="PF03445">
    <property type="entry name" value="DUF294"/>
    <property type="match status" value="1"/>
</dbReference>
<dbReference type="CDD" id="cd04587">
    <property type="entry name" value="CBS_pair_CAP-ED_NT_Pol-beta-like_DUF294_assoc"/>
    <property type="match status" value="1"/>
</dbReference>
<feature type="region of interest" description="Disordered" evidence="3">
    <location>
        <begin position="137"/>
        <end position="160"/>
    </location>
</feature>
<dbReference type="InterPro" id="IPR018821">
    <property type="entry name" value="DUF294_put_nucleoTrafse_sb-bd"/>
</dbReference>
<dbReference type="InterPro" id="IPR046342">
    <property type="entry name" value="CBS_dom_sf"/>
</dbReference>
<dbReference type="SUPFAM" id="SSF51206">
    <property type="entry name" value="cAMP-binding domain-like"/>
    <property type="match status" value="1"/>
</dbReference>
<dbReference type="SMART" id="SM00116">
    <property type="entry name" value="CBS"/>
    <property type="match status" value="2"/>
</dbReference>
<dbReference type="InterPro" id="IPR051462">
    <property type="entry name" value="CBS_domain-containing"/>
</dbReference>
<gene>
    <name evidence="6" type="ORF">CWE21_07050</name>
</gene>
<keyword evidence="7" id="KW-1185">Reference proteome</keyword>
<dbReference type="SUPFAM" id="SSF54631">
    <property type="entry name" value="CBS-domain pair"/>
    <property type="match status" value="1"/>
</dbReference>
<dbReference type="Pfam" id="PF10335">
    <property type="entry name" value="DUF294_C"/>
    <property type="match status" value="1"/>
</dbReference>
<dbReference type="InterPro" id="IPR014710">
    <property type="entry name" value="RmlC-like_jellyroll"/>
</dbReference>
<feature type="compositionally biased region" description="Polar residues" evidence="3">
    <location>
        <begin position="137"/>
        <end position="155"/>
    </location>
</feature>
<organism evidence="6 7">
    <name type="scientific">Pseudidiomarina aquimaris</name>
    <dbReference type="NCBI Taxonomy" id="641841"/>
    <lineage>
        <taxon>Bacteria</taxon>
        <taxon>Pseudomonadati</taxon>
        <taxon>Pseudomonadota</taxon>
        <taxon>Gammaproteobacteria</taxon>
        <taxon>Alteromonadales</taxon>
        <taxon>Idiomarinaceae</taxon>
        <taxon>Pseudidiomarina</taxon>
    </lineage>
</organism>
<sequence length="642" mass="71526">MQPDFAELNRFLLDCPPFDQLSSEQRQWAAGQIKAAYLNEHNVDELFSAHSPALYIVRSGGFDLLAPDGTLIERLESHDLFGFPSLLTGRDVVNKLKVIEDGIVYILSAATFDQLRQHSRAFEHYFIRAHEQRLLSQQGQRSAPFSPQNAPSSPATPDFSRAEGRAALSNASGDSLQCLVGEVVTRAPVGLPSTATIQEAAQRMRDEKISSVLVVDEGKLVGILTDRDLRNRVVAQGLDYNIHVNAVMTQAPATVRGGQTLLDALTLMTQENIHHIPVLDDNEQPLGMLTNTDLMRQQKSEPVMLISALNKAPTRAALVQEAQHIPEYMHRFGLRLNDAAAVGRLLASLTDTMTRKLIDFYEREHGVAPAAYVWLAFGSQGREDQTLSSDQDNGLLLANELNEQQLAWFAGLGDYVCEGLAECGVPKCPGNIMASNPDCRRTKAGWLERFTSWTESPTPKALMYCQIFFDSRNVRGSKRLYQAYREDVAKLGKSEFFLGNLARLQANVQVPLGLFNRFRGTESGKDSDLIDIKRHGLALINDIVRLYSLHAGLTEPRTLTRLQLLQDSKLLNRKDNQALAEAWQFLTQLRLQHQLAVWGTAKPKNALDPDELSTLTRRQLKSAFRILKDCQQGVSLKFGRSG</sequence>
<dbReference type="PANTHER" id="PTHR48108:SF31">
    <property type="entry name" value="CBS DOMAIN AND CYCLIC NUCLEOTIDE-REGULATED NUCLEOTIDYLTRANSFERASE"/>
    <property type="match status" value="1"/>
</dbReference>
<dbReference type="Proteomes" id="UP000286678">
    <property type="component" value="Unassembled WGS sequence"/>
</dbReference>
<dbReference type="Gene3D" id="2.60.120.10">
    <property type="entry name" value="Jelly Rolls"/>
    <property type="match status" value="1"/>
</dbReference>
<evidence type="ECO:0008006" key="8">
    <source>
        <dbReference type="Google" id="ProtNLM"/>
    </source>
</evidence>
<evidence type="ECO:0000259" key="4">
    <source>
        <dbReference type="PROSITE" id="PS50042"/>
    </source>
</evidence>
<dbReference type="EMBL" id="PIPT01000005">
    <property type="protein sequence ID" value="RUO47604.1"/>
    <property type="molecule type" value="Genomic_DNA"/>
</dbReference>
<dbReference type="Gene3D" id="3.10.580.10">
    <property type="entry name" value="CBS-domain"/>
    <property type="match status" value="1"/>
</dbReference>
<feature type="domain" description="Cyclic nucleotide-binding" evidence="4">
    <location>
        <begin position="54"/>
        <end position="115"/>
    </location>
</feature>
<comment type="caution">
    <text evidence="6">The sequence shown here is derived from an EMBL/GenBank/DDBJ whole genome shotgun (WGS) entry which is preliminary data.</text>
</comment>
<dbReference type="InterPro" id="IPR000595">
    <property type="entry name" value="cNMP-bd_dom"/>
</dbReference>
<keyword evidence="1" id="KW-0677">Repeat</keyword>
<dbReference type="InterPro" id="IPR018490">
    <property type="entry name" value="cNMP-bd_dom_sf"/>
</dbReference>
<dbReference type="PROSITE" id="PS50042">
    <property type="entry name" value="CNMP_BINDING_3"/>
    <property type="match status" value="1"/>
</dbReference>
<proteinExistence type="predicted"/>
<evidence type="ECO:0000256" key="2">
    <source>
        <dbReference type="PROSITE-ProRule" id="PRU00703"/>
    </source>
</evidence>
<dbReference type="AlphaFoldDB" id="A0A432XFS5"/>
<evidence type="ECO:0000256" key="1">
    <source>
        <dbReference type="ARBA" id="ARBA00022737"/>
    </source>
</evidence>